<evidence type="ECO:0000256" key="3">
    <source>
        <dbReference type="ARBA" id="ARBA00005798"/>
    </source>
</evidence>
<sequence length="422" mass="43081">MQYKTGVATAALLSATALAANSTTSVPSSCSIKSDSTVTAQAQLDQYSGCQSLVGDLNIGGDSLTGSASLANVEEIHGSLSVVNATQLVSFAADKLSSISGSLKMSQLTLLQSASFGSLQEVDSINFITLPAISSIATNLKSLNSLEISDTNLESIDGFNNLETVTDFNVNNNKNLAKINSKLKSVSDSLQVGYNGDDADVKFDSLVWANNITLRDVSSASFSKLQKVNQSLGFINNSIESLNLSVTSVGGTLSVVSNDELTDLEFSNLTSVAGGVVIANNSKLSNIDGLSKLQTIGGALTVIGNFSVLDLDSLKSVKGGADVETKSSNYTCDSLKKLQKNNAIQGDAFVCKNGATSTSIKLSSASGSQTVSGSTASSGSKTATASEISSKSSSSKSSGDAGSQMAPVSFMGAVAAVAVALL</sequence>
<dbReference type="InterPro" id="IPR036941">
    <property type="entry name" value="Rcpt_L-dom_sf"/>
</dbReference>
<evidence type="ECO:0000313" key="14">
    <source>
        <dbReference type="Proteomes" id="UP000236544"/>
    </source>
</evidence>
<evidence type="ECO:0000313" key="13">
    <source>
        <dbReference type="EMBL" id="CUS23912.1"/>
    </source>
</evidence>
<evidence type="ECO:0000256" key="12">
    <source>
        <dbReference type="SAM" id="SignalP"/>
    </source>
</evidence>
<proteinExistence type="inferred from homology"/>
<dbReference type="EMBL" id="LN890553">
    <property type="protein sequence ID" value="CUS23912.1"/>
    <property type="molecule type" value="Genomic_DNA"/>
</dbReference>
<evidence type="ECO:0000256" key="1">
    <source>
        <dbReference type="ARBA" id="ARBA00004191"/>
    </source>
</evidence>
<keyword evidence="5" id="KW-0134">Cell wall</keyword>
<name>A0A0P1KVB3_9SACH</name>
<feature type="signal peptide" evidence="12">
    <location>
        <begin position="1"/>
        <end position="19"/>
    </location>
</feature>
<dbReference type="InterPro" id="IPR051648">
    <property type="entry name" value="CWI-Assembly_Regulator"/>
</dbReference>
<dbReference type="AlphaFoldDB" id="A0A0P1KVB3"/>
<reference evidence="14" key="1">
    <citation type="submission" date="2015-10" db="EMBL/GenBank/DDBJ databases">
        <authorList>
            <person name="Devillers H."/>
        </authorList>
    </citation>
    <scope>NUCLEOTIDE SEQUENCE [LARGE SCALE GENOMIC DNA]</scope>
</reference>
<organism evidence="13 14">
    <name type="scientific">Lachancea quebecensis</name>
    <dbReference type="NCBI Taxonomy" id="1654605"/>
    <lineage>
        <taxon>Eukaryota</taxon>
        <taxon>Fungi</taxon>
        <taxon>Dikarya</taxon>
        <taxon>Ascomycota</taxon>
        <taxon>Saccharomycotina</taxon>
        <taxon>Saccharomycetes</taxon>
        <taxon>Saccharomycetales</taxon>
        <taxon>Saccharomycetaceae</taxon>
        <taxon>Lachancea</taxon>
    </lineage>
</organism>
<accession>A0A0P1KVB3</accession>
<comment type="similarity">
    <text evidence="3">Belongs to the SPS2 family.</text>
</comment>
<comment type="subcellular location">
    <subcellularLocation>
        <location evidence="2">Cell membrane</location>
        <topology evidence="2">Lipid-anchor</topology>
        <topology evidence="2">GPI-anchor</topology>
    </subcellularLocation>
    <subcellularLocation>
        <location evidence="1">Secreted</location>
        <location evidence="1">Cell wall</location>
    </subcellularLocation>
</comment>
<protein>
    <submittedName>
        <fullName evidence="13">LAQU0S12e02828g1_1</fullName>
    </submittedName>
</protein>
<keyword evidence="14" id="KW-1185">Reference proteome</keyword>
<dbReference type="PANTHER" id="PTHR31018">
    <property type="entry name" value="SPORULATION-SPECIFIC PROTEIN-RELATED"/>
    <property type="match status" value="1"/>
</dbReference>
<dbReference type="Proteomes" id="UP000236544">
    <property type="component" value="Unassembled WGS sequence"/>
</dbReference>
<keyword evidence="7" id="KW-0336">GPI-anchor</keyword>
<keyword evidence="4" id="KW-1003">Cell membrane</keyword>
<evidence type="ECO:0000256" key="4">
    <source>
        <dbReference type="ARBA" id="ARBA00022475"/>
    </source>
</evidence>
<evidence type="ECO:0000256" key="2">
    <source>
        <dbReference type="ARBA" id="ARBA00004609"/>
    </source>
</evidence>
<dbReference type="SUPFAM" id="SSF52058">
    <property type="entry name" value="L domain-like"/>
    <property type="match status" value="2"/>
</dbReference>
<evidence type="ECO:0000256" key="9">
    <source>
        <dbReference type="ARBA" id="ARBA00023180"/>
    </source>
</evidence>
<dbReference type="OrthoDB" id="536881at2759"/>
<dbReference type="GO" id="GO:0031505">
    <property type="term" value="P:fungal-type cell wall organization"/>
    <property type="evidence" value="ECO:0007669"/>
    <property type="project" value="TreeGrafter"/>
</dbReference>
<dbReference type="PANTHER" id="PTHR31018:SF3">
    <property type="entry name" value="RECEPTOR PROTEIN-TYROSINE KINASE"/>
    <property type="match status" value="1"/>
</dbReference>
<dbReference type="GO" id="GO:0005886">
    <property type="term" value="C:plasma membrane"/>
    <property type="evidence" value="ECO:0007669"/>
    <property type="project" value="UniProtKB-SubCell"/>
</dbReference>
<evidence type="ECO:0000256" key="6">
    <source>
        <dbReference type="ARBA" id="ARBA00022525"/>
    </source>
</evidence>
<keyword evidence="6" id="KW-0964">Secreted</keyword>
<keyword evidence="8 12" id="KW-0732">Signal</keyword>
<feature type="chain" id="PRO_5006066527" evidence="12">
    <location>
        <begin position="20"/>
        <end position="422"/>
    </location>
</feature>
<keyword evidence="7" id="KW-0472">Membrane</keyword>
<evidence type="ECO:0000256" key="8">
    <source>
        <dbReference type="ARBA" id="ARBA00022729"/>
    </source>
</evidence>
<keyword evidence="9" id="KW-0325">Glycoprotein</keyword>
<evidence type="ECO:0000256" key="10">
    <source>
        <dbReference type="ARBA" id="ARBA00023288"/>
    </source>
</evidence>
<evidence type="ECO:0000256" key="7">
    <source>
        <dbReference type="ARBA" id="ARBA00022622"/>
    </source>
</evidence>
<evidence type="ECO:0000256" key="11">
    <source>
        <dbReference type="SAM" id="MobiDB-lite"/>
    </source>
</evidence>
<dbReference type="GO" id="GO:0009277">
    <property type="term" value="C:fungal-type cell wall"/>
    <property type="evidence" value="ECO:0007669"/>
    <property type="project" value="TreeGrafter"/>
</dbReference>
<dbReference type="Gene3D" id="3.80.20.20">
    <property type="entry name" value="Receptor L-domain"/>
    <property type="match status" value="2"/>
</dbReference>
<dbReference type="GO" id="GO:0009986">
    <property type="term" value="C:cell surface"/>
    <property type="evidence" value="ECO:0007669"/>
    <property type="project" value="TreeGrafter"/>
</dbReference>
<evidence type="ECO:0000256" key="5">
    <source>
        <dbReference type="ARBA" id="ARBA00022512"/>
    </source>
</evidence>
<dbReference type="GO" id="GO:0098552">
    <property type="term" value="C:side of membrane"/>
    <property type="evidence" value="ECO:0007669"/>
    <property type="project" value="UniProtKB-KW"/>
</dbReference>
<gene>
    <name evidence="13" type="ORF">LAQU0_S12e02828g</name>
</gene>
<keyword evidence="10" id="KW-0449">Lipoprotein</keyword>
<feature type="region of interest" description="Disordered" evidence="11">
    <location>
        <begin position="365"/>
        <end position="402"/>
    </location>
</feature>